<evidence type="ECO:0000313" key="4">
    <source>
        <dbReference type="EMBL" id="CAH2058135.1"/>
    </source>
</evidence>
<name>A0AAU9S8Z3_THLAR</name>
<dbReference type="EMBL" id="OU466860">
    <property type="protein sequence ID" value="CAH2058135.1"/>
    <property type="molecule type" value="Genomic_DNA"/>
</dbReference>
<dbReference type="Proteomes" id="UP000836841">
    <property type="component" value="Chromosome 4"/>
</dbReference>
<evidence type="ECO:0000256" key="2">
    <source>
        <dbReference type="ARBA" id="ARBA00022734"/>
    </source>
</evidence>
<evidence type="ECO:0000313" key="5">
    <source>
        <dbReference type="Proteomes" id="UP000836841"/>
    </source>
</evidence>
<feature type="domain" description="Jacalin-type lectin" evidence="3">
    <location>
        <begin position="15"/>
        <end position="147"/>
    </location>
</feature>
<dbReference type="Gene3D" id="2.100.10.30">
    <property type="entry name" value="Jacalin-like lectin domain"/>
    <property type="match status" value="1"/>
</dbReference>
<keyword evidence="5" id="KW-1185">Reference proteome</keyword>
<gene>
    <name evidence="4" type="ORF">TAV2_LOCUS13746</name>
</gene>
<comment type="similarity">
    <text evidence="1">Belongs to the jacalin lectin family.</text>
</comment>
<dbReference type="GO" id="GO:0030246">
    <property type="term" value="F:carbohydrate binding"/>
    <property type="evidence" value="ECO:0007669"/>
    <property type="project" value="UniProtKB-KW"/>
</dbReference>
<keyword evidence="2" id="KW-0430">Lectin</keyword>
<dbReference type="PANTHER" id="PTHR47293">
    <property type="entry name" value="JACALIN-RELATED LECTIN 3"/>
    <property type="match status" value="1"/>
</dbReference>
<dbReference type="AlphaFoldDB" id="A0AAU9S8Z3"/>
<sequence>MFKVGPIGEGICLDGRWDEKGHTMISAIFISFNDYRIKSIQFKYLHKGAHVVSKNHGSSVGDHFEIVRLDNDEYLTGLSGVDYNSSITDLTFHTNKRKHGPFCRRSYASGMKVIDVGIRDRSEFGGLFGSFCQYGGYLNSIGMYVSPIASNGTAPEFCPAPTTTITTHNRTLDCQTPKVVDGFPVKHIRRCKPKLKDRIRSKLEKAIWFLLDLFD</sequence>
<protein>
    <recommendedName>
        <fullName evidence="3">Jacalin-type lectin domain-containing protein</fullName>
    </recommendedName>
</protein>
<dbReference type="SMART" id="SM00915">
    <property type="entry name" value="Jacalin"/>
    <property type="match status" value="1"/>
</dbReference>
<reference evidence="4 5" key="1">
    <citation type="submission" date="2022-03" db="EMBL/GenBank/DDBJ databases">
        <authorList>
            <person name="Nunn A."/>
            <person name="Chopra R."/>
            <person name="Nunn A."/>
            <person name="Contreras Garrido A."/>
        </authorList>
    </citation>
    <scope>NUCLEOTIDE SEQUENCE [LARGE SCALE GENOMIC DNA]</scope>
</reference>
<organism evidence="4 5">
    <name type="scientific">Thlaspi arvense</name>
    <name type="common">Field penny-cress</name>
    <dbReference type="NCBI Taxonomy" id="13288"/>
    <lineage>
        <taxon>Eukaryota</taxon>
        <taxon>Viridiplantae</taxon>
        <taxon>Streptophyta</taxon>
        <taxon>Embryophyta</taxon>
        <taxon>Tracheophyta</taxon>
        <taxon>Spermatophyta</taxon>
        <taxon>Magnoliopsida</taxon>
        <taxon>eudicotyledons</taxon>
        <taxon>Gunneridae</taxon>
        <taxon>Pentapetalae</taxon>
        <taxon>rosids</taxon>
        <taxon>malvids</taxon>
        <taxon>Brassicales</taxon>
        <taxon>Brassicaceae</taxon>
        <taxon>Thlaspideae</taxon>
        <taxon>Thlaspi</taxon>
    </lineage>
</organism>
<dbReference type="InterPro" id="IPR001229">
    <property type="entry name" value="Jacalin-like_lectin_dom"/>
</dbReference>
<accession>A0AAU9S8Z3</accession>
<evidence type="ECO:0000256" key="1">
    <source>
        <dbReference type="ARBA" id="ARBA00006568"/>
    </source>
</evidence>
<evidence type="ECO:0000259" key="3">
    <source>
        <dbReference type="SMART" id="SM00915"/>
    </source>
</evidence>
<proteinExistence type="inferred from homology"/>
<dbReference type="PANTHER" id="PTHR47293:SF33">
    <property type="entry name" value="JACALIN-TYPE LECTIN DOMAIN-CONTAINING PROTEIN"/>
    <property type="match status" value="1"/>
</dbReference>
<dbReference type="Pfam" id="PF01419">
    <property type="entry name" value="Jacalin"/>
    <property type="match status" value="1"/>
</dbReference>
<dbReference type="InterPro" id="IPR036404">
    <property type="entry name" value="Jacalin-like_lectin_dom_sf"/>
</dbReference>
<dbReference type="SUPFAM" id="SSF51101">
    <property type="entry name" value="Mannose-binding lectins"/>
    <property type="match status" value="1"/>
</dbReference>